<keyword evidence="5" id="KW-1185">Reference proteome</keyword>
<proteinExistence type="predicted"/>
<dbReference type="GO" id="GO:0016747">
    <property type="term" value="F:acyltransferase activity, transferring groups other than amino-acyl groups"/>
    <property type="evidence" value="ECO:0007669"/>
    <property type="project" value="InterPro"/>
</dbReference>
<feature type="domain" description="N-acetyltransferase" evidence="3">
    <location>
        <begin position="1"/>
        <end position="166"/>
    </location>
</feature>
<dbReference type="PROSITE" id="PS51186">
    <property type="entry name" value="GNAT"/>
    <property type="match status" value="1"/>
</dbReference>
<dbReference type="RefSeq" id="WP_136830720.1">
    <property type="nucleotide sequence ID" value="NZ_SWBM01000001.1"/>
</dbReference>
<sequence length="171" mass="19899">MVIKILESEFAEQYREVRLAALQTNPESFSASYEEERLYPLERFISRLENFHAFTFGALIEDKLVGVVTLVLEQSEKMKHRANIYGMYVLPDYRSHGIGKGLMEQAIEKVKEIVYIEQIYLTVVATNAPAKKLYQSLGFEVFGLDKRALRVEDTYFDEELMVLHVKRCCFI</sequence>
<evidence type="ECO:0000256" key="2">
    <source>
        <dbReference type="ARBA" id="ARBA00023315"/>
    </source>
</evidence>
<dbReference type="Pfam" id="PF00583">
    <property type="entry name" value="Acetyltransf_1"/>
    <property type="match status" value="1"/>
</dbReference>
<dbReference type="InterPro" id="IPR050680">
    <property type="entry name" value="YpeA/RimI_acetyltransf"/>
</dbReference>
<organism evidence="4 5">
    <name type="scientific">Robertmurraya kyonggiensis</name>
    <dbReference type="NCBI Taxonomy" id="1037680"/>
    <lineage>
        <taxon>Bacteria</taxon>
        <taxon>Bacillati</taxon>
        <taxon>Bacillota</taxon>
        <taxon>Bacilli</taxon>
        <taxon>Bacillales</taxon>
        <taxon>Bacillaceae</taxon>
        <taxon>Robertmurraya</taxon>
    </lineage>
</organism>
<dbReference type="OrthoDB" id="9799092at2"/>
<dbReference type="Gene3D" id="3.40.630.30">
    <property type="match status" value="1"/>
</dbReference>
<dbReference type="Proteomes" id="UP000307756">
    <property type="component" value="Unassembled WGS sequence"/>
</dbReference>
<dbReference type="EMBL" id="SWBM01000001">
    <property type="protein sequence ID" value="TKC19819.1"/>
    <property type="molecule type" value="Genomic_DNA"/>
</dbReference>
<dbReference type="PANTHER" id="PTHR43420:SF44">
    <property type="entry name" value="ACETYLTRANSFERASE YPEA"/>
    <property type="match status" value="1"/>
</dbReference>
<keyword evidence="1 4" id="KW-0808">Transferase</keyword>
<dbReference type="InterPro" id="IPR016181">
    <property type="entry name" value="Acyl_CoA_acyltransferase"/>
</dbReference>
<keyword evidence="2" id="KW-0012">Acyltransferase</keyword>
<evidence type="ECO:0000259" key="3">
    <source>
        <dbReference type="PROSITE" id="PS51186"/>
    </source>
</evidence>
<comment type="caution">
    <text evidence="4">The sequence shown here is derived from an EMBL/GenBank/DDBJ whole genome shotgun (WGS) entry which is preliminary data.</text>
</comment>
<accession>A0A4U1DB30</accession>
<gene>
    <name evidence="4" type="ORF">FA727_09870</name>
</gene>
<name>A0A4U1DB30_9BACI</name>
<evidence type="ECO:0000313" key="4">
    <source>
        <dbReference type="EMBL" id="TKC19819.1"/>
    </source>
</evidence>
<dbReference type="PANTHER" id="PTHR43420">
    <property type="entry name" value="ACETYLTRANSFERASE"/>
    <property type="match status" value="1"/>
</dbReference>
<evidence type="ECO:0000256" key="1">
    <source>
        <dbReference type="ARBA" id="ARBA00022679"/>
    </source>
</evidence>
<dbReference type="SUPFAM" id="SSF55729">
    <property type="entry name" value="Acyl-CoA N-acyltransferases (Nat)"/>
    <property type="match status" value="1"/>
</dbReference>
<evidence type="ECO:0000313" key="5">
    <source>
        <dbReference type="Proteomes" id="UP000307756"/>
    </source>
</evidence>
<dbReference type="InterPro" id="IPR000182">
    <property type="entry name" value="GNAT_dom"/>
</dbReference>
<reference evidence="4 5" key="1">
    <citation type="journal article" date="2011" name="J. Microbiol.">
        <title>Bacillus kyonggiensis sp. nov., isolated from soil of a lettuce field.</title>
        <authorList>
            <person name="Dong K."/>
            <person name="Lee S."/>
        </authorList>
    </citation>
    <scope>NUCLEOTIDE SEQUENCE [LARGE SCALE GENOMIC DNA]</scope>
    <source>
        <strain evidence="4 5">NB22</strain>
    </source>
</reference>
<dbReference type="CDD" id="cd04301">
    <property type="entry name" value="NAT_SF"/>
    <property type="match status" value="1"/>
</dbReference>
<dbReference type="AlphaFoldDB" id="A0A4U1DB30"/>
<protein>
    <submittedName>
        <fullName evidence="4">GNAT family N-acetyltransferase</fullName>
    </submittedName>
</protein>